<evidence type="ECO:0000256" key="4">
    <source>
        <dbReference type="ARBA" id="ARBA00022525"/>
    </source>
</evidence>
<dbReference type="PANTHER" id="PTHR33285">
    <property type="entry name" value="PHYTOSULFOKINES 3"/>
    <property type="match status" value="1"/>
</dbReference>
<comment type="PTM">
    <text evidence="9">PSK-alpha is produced by endopeptidase digestion. PSK-beta is produced from PSK-alpha by exopeptidase digestion.</text>
</comment>
<gene>
    <name evidence="10" type="ORF">LLUT_LOCUS24791</name>
</gene>
<evidence type="ECO:0000256" key="5">
    <source>
        <dbReference type="ARBA" id="ARBA00022641"/>
    </source>
</evidence>
<keyword evidence="11" id="KW-1185">Reference proteome</keyword>
<dbReference type="GO" id="GO:0030154">
    <property type="term" value="P:cell differentiation"/>
    <property type="evidence" value="ECO:0007669"/>
    <property type="project" value="UniProtKB-UniRule"/>
</dbReference>
<evidence type="ECO:0000313" key="11">
    <source>
        <dbReference type="Proteomes" id="UP001497480"/>
    </source>
</evidence>
<dbReference type="InterPro" id="IPR009438">
    <property type="entry name" value="Phytosulfokine"/>
</dbReference>
<evidence type="ECO:0000256" key="8">
    <source>
        <dbReference type="ARBA" id="ARBA00023030"/>
    </source>
</evidence>
<comment type="PTM">
    <text evidence="9">Sulfation is important for activity and for the binding to a putative membrane receptor.</text>
</comment>
<keyword evidence="6 9" id="KW-0732">Signal</keyword>
<keyword evidence="5 9" id="KW-0765">Sulfation</keyword>
<sequence>MSKLATLYVFILALLLTFSLMHASRPNLAVKLSSLNHGVVADVATKEELDTESCEGVKGIKLQDCLKRTILNAHIDYIYTNDTDTN</sequence>
<dbReference type="PANTHER" id="PTHR33285:SF55">
    <property type="entry name" value="PHYTOSULFOKINES 3"/>
    <property type="match status" value="1"/>
</dbReference>
<keyword evidence="7 9" id="KW-0221">Differentiation</keyword>
<keyword evidence="4 9" id="KW-0964">Secreted</keyword>
<proteinExistence type="inferred from homology"/>
<evidence type="ECO:0000256" key="3">
    <source>
        <dbReference type="ARBA" id="ARBA00022473"/>
    </source>
</evidence>
<dbReference type="GO" id="GO:0008083">
    <property type="term" value="F:growth factor activity"/>
    <property type="evidence" value="ECO:0007669"/>
    <property type="project" value="UniProtKB-UniRule"/>
</dbReference>
<keyword evidence="3 9" id="KW-0217">Developmental protein</keyword>
<dbReference type="EMBL" id="CAXHTB010000017">
    <property type="protein sequence ID" value="CAL0323731.1"/>
    <property type="molecule type" value="Genomic_DNA"/>
</dbReference>
<feature type="chain" id="PRO_5043107243" description="Phytosulfokine" evidence="9">
    <location>
        <begin position="24"/>
        <end position="86"/>
    </location>
</feature>
<protein>
    <recommendedName>
        <fullName evidence="9">Phytosulfokine</fullName>
    </recommendedName>
    <component>
        <recommendedName>
            <fullName evidence="9">Phytosulfokine-alpha</fullName>
            <shortName evidence="9">PSK-alpha</shortName>
            <shortName evidence="9">Phytosulfokine-a</shortName>
        </recommendedName>
    </component>
    <component>
        <recommendedName>
            <fullName evidence="9">Phytosulfokine-beta</fullName>
            <shortName evidence="9">PSK-beta</shortName>
            <shortName evidence="9">Phytosulfokine-b</shortName>
        </recommendedName>
    </component>
</protein>
<keyword evidence="8 9" id="KW-0339">Growth factor</keyword>
<comment type="caution">
    <text evidence="10">The sequence shown here is derived from an EMBL/GenBank/DDBJ whole genome shotgun (WGS) entry which is preliminary data.</text>
</comment>
<evidence type="ECO:0000256" key="7">
    <source>
        <dbReference type="ARBA" id="ARBA00022782"/>
    </source>
</evidence>
<dbReference type="AlphaFoldDB" id="A0AAV1XPJ2"/>
<evidence type="ECO:0000256" key="6">
    <source>
        <dbReference type="ARBA" id="ARBA00022729"/>
    </source>
</evidence>
<dbReference type="Proteomes" id="UP001497480">
    <property type="component" value="Unassembled WGS sequence"/>
</dbReference>
<accession>A0AAV1XPJ2</accession>
<organism evidence="10 11">
    <name type="scientific">Lupinus luteus</name>
    <name type="common">European yellow lupine</name>
    <dbReference type="NCBI Taxonomy" id="3873"/>
    <lineage>
        <taxon>Eukaryota</taxon>
        <taxon>Viridiplantae</taxon>
        <taxon>Streptophyta</taxon>
        <taxon>Embryophyta</taxon>
        <taxon>Tracheophyta</taxon>
        <taxon>Spermatophyta</taxon>
        <taxon>Magnoliopsida</taxon>
        <taxon>eudicotyledons</taxon>
        <taxon>Gunneridae</taxon>
        <taxon>Pentapetalae</taxon>
        <taxon>rosids</taxon>
        <taxon>fabids</taxon>
        <taxon>Fabales</taxon>
        <taxon>Fabaceae</taxon>
        <taxon>Papilionoideae</taxon>
        <taxon>50 kb inversion clade</taxon>
        <taxon>genistoids sensu lato</taxon>
        <taxon>core genistoids</taxon>
        <taxon>Genisteae</taxon>
        <taxon>Lupinus</taxon>
    </lineage>
</organism>
<comment type="similarity">
    <text evidence="2 9">Belongs to the phytosulfokine family.</text>
</comment>
<reference evidence="10 11" key="1">
    <citation type="submission" date="2024-03" db="EMBL/GenBank/DDBJ databases">
        <authorList>
            <person name="Martinez-Hernandez J."/>
        </authorList>
    </citation>
    <scope>NUCLEOTIDE SEQUENCE [LARGE SCALE GENOMIC DNA]</scope>
</reference>
<name>A0AAV1XPJ2_LUPLU</name>
<dbReference type="GO" id="GO:0008283">
    <property type="term" value="P:cell population proliferation"/>
    <property type="evidence" value="ECO:0007669"/>
    <property type="project" value="UniProtKB-UniRule"/>
</dbReference>
<dbReference type="GO" id="GO:0005576">
    <property type="term" value="C:extracellular region"/>
    <property type="evidence" value="ECO:0007669"/>
    <property type="project" value="UniProtKB-SubCell"/>
</dbReference>
<evidence type="ECO:0000256" key="1">
    <source>
        <dbReference type="ARBA" id="ARBA00004613"/>
    </source>
</evidence>
<comment type="subcellular location">
    <subcellularLocation>
        <location evidence="1 9">Secreted</location>
    </subcellularLocation>
</comment>
<evidence type="ECO:0000313" key="10">
    <source>
        <dbReference type="EMBL" id="CAL0323731.1"/>
    </source>
</evidence>
<dbReference type="Pfam" id="PF06404">
    <property type="entry name" value="PSK"/>
    <property type="match status" value="1"/>
</dbReference>
<evidence type="ECO:0000256" key="2">
    <source>
        <dbReference type="ARBA" id="ARBA00010781"/>
    </source>
</evidence>
<feature type="signal peptide" evidence="9">
    <location>
        <begin position="1"/>
        <end position="23"/>
    </location>
</feature>
<comment type="function">
    <text evidence="9">Promotes plant cell differentiation, organogenesis and somatic embryogenesis as well as cell proliferation.</text>
</comment>
<evidence type="ECO:0000256" key="9">
    <source>
        <dbReference type="RuleBase" id="RU368031"/>
    </source>
</evidence>